<evidence type="ECO:0000313" key="2">
    <source>
        <dbReference type="Proteomes" id="UP001319104"/>
    </source>
</evidence>
<dbReference type="AlphaFoldDB" id="A0AAP2CH14"/>
<dbReference type="Proteomes" id="UP001319104">
    <property type="component" value="Unassembled WGS sequence"/>
</dbReference>
<comment type="caution">
    <text evidence="1">The sequence shown here is derived from an EMBL/GenBank/DDBJ whole genome shotgun (WGS) entry which is preliminary data.</text>
</comment>
<dbReference type="Pfam" id="PF13591">
    <property type="entry name" value="MerR_2"/>
    <property type="match status" value="1"/>
</dbReference>
<protein>
    <submittedName>
        <fullName evidence="1">Chaperone modulator CbpM</fullName>
    </submittedName>
</protein>
<name>A0AAP2CH14_9BACT</name>
<sequence>MENRNLITVSSFCTYHGLEISFISKVQEEGLLEISYIEGDTYLPEDILHKLEQIVRLYKELNINPEGIGAIFHLLEKIEHLQEENEKLKTRLRKYEI</sequence>
<dbReference type="EMBL" id="JAHCMY010000005">
    <property type="protein sequence ID" value="MBS9524536.1"/>
    <property type="molecule type" value="Genomic_DNA"/>
</dbReference>
<keyword evidence="2" id="KW-1185">Reference proteome</keyword>
<dbReference type="RefSeq" id="WP_213945391.1">
    <property type="nucleotide sequence ID" value="NZ_JAHCMY010000005.1"/>
</dbReference>
<dbReference type="Gene3D" id="1.10.1660.10">
    <property type="match status" value="1"/>
</dbReference>
<reference evidence="1 2" key="1">
    <citation type="submission" date="2021-05" db="EMBL/GenBank/DDBJ databases">
        <authorList>
            <person name="Zhang Z.D."/>
            <person name="Osman G."/>
        </authorList>
    </citation>
    <scope>NUCLEOTIDE SEQUENCE [LARGE SCALE GENOMIC DNA]</scope>
    <source>
        <strain evidence="1 2">KCTC 32217</strain>
    </source>
</reference>
<organism evidence="1 2">
    <name type="scientific">Litoribacter ruber</name>
    <dbReference type="NCBI Taxonomy" id="702568"/>
    <lineage>
        <taxon>Bacteria</taxon>
        <taxon>Pseudomonadati</taxon>
        <taxon>Bacteroidota</taxon>
        <taxon>Cytophagia</taxon>
        <taxon>Cytophagales</taxon>
        <taxon>Cyclobacteriaceae</taxon>
        <taxon>Litoribacter</taxon>
    </lineage>
</organism>
<proteinExistence type="predicted"/>
<evidence type="ECO:0000313" key="1">
    <source>
        <dbReference type="EMBL" id="MBS9524536.1"/>
    </source>
</evidence>
<gene>
    <name evidence="1" type="ORF">KI659_10965</name>
</gene>
<accession>A0AAP2CH14</accession>